<evidence type="ECO:0000313" key="2">
    <source>
        <dbReference type="Proteomes" id="UP000316560"/>
    </source>
</evidence>
<organism evidence="1 2">
    <name type="scientific">Rhodoglobus vestalii</name>
    <dbReference type="NCBI Taxonomy" id="193384"/>
    <lineage>
        <taxon>Bacteria</taxon>
        <taxon>Bacillati</taxon>
        <taxon>Actinomycetota</taxon>
        <taxon>Actinomycetes</taxon>
        <taxon>Micrococcales</taxon>
        <taxon>Microbacteriaceae</taxon>
        <taxon>Rhodoglobus</taxon>
    </lineage>
</organism>
<dbReference type="OrthoDB" id="9931321at2"/>
<name>A0A8H2K835_9MICO</name>
<comment type="caution">
    <text evidence="1">The sequence shown here is derived from an EMBL/GenBank/DDBJ whole genome shotgun (WGS) entry which is preliminary data.</text>
</comment>
<dbReference type="Proteomes" id="UP000316560">
    <property type="component" value="Unassembled WGS sequence"/>
</dbReference>
<evidence type="ECO:0000313" key="1">
    <source>
        <dbReference type="EMBL" id="TQO20639.1"/>
    </source>
</evidence>
<gene>
    <name evidence="1" type="ORF">FB472_2280</name>
</gene>
<accession>A0A8H2K835</accession>
<dbReference type="AlphaFoldDB" id="A0A8H2K835"/>
<sequence>MSLETLPIEGNPIVRIGKSRSELVWPNGSRRRFHTPEIEQAQMELNRVTRLPKLGSTASPQQKQNRADSVFESRMQLGQAVRAFIRSSRET</sequence>
<dbReference type="RefSeq" id="WP_141990925.1">
    <property type="nucleotide sequence ID" value="NZ_VFRA01000001.1"/>
</dbReference>
<reference evidence="1 2" key="1">
    <citation type="submission" date="2019-06" db="EMBL/GenBank/DDBJ databases">
        <title>Sequencing the genomes of 1000 actinobacteria strains.</title>
        <authorList>
            <person name="Klenk H.-P."/>
        </authorList>
    </citation>
    <scope>NUCLEOTIDE SEQUENCE [LARGE SCALE GENOMIC DNA]</scope>
    <source>
        <strain evidence="1 2">DSM 21947</strain>
    </source>
</reference>
<proteinExistence type="predicted"/>
<protein>
    <submittedName>
        <fullName evidence="1">Uncharacterized protein</fullName>
    </submittedName>
</protein>
<keyword evidence="2" id="KW-1185">Reference proteome</keyword>
<dbReference type="EMBL" id="VFRA01000001">
    <property type="protein sequence ID" value="TQO20639.1"/>
    <property type="molecule type" value="Genomic_DNA"/>
</dbReference>